<feature type="compositionally biased region" description="Acidic residues" evidence="1">
    <location>
        <begin position="405"/>
        <end position="446"/>
    </location>
</feature>
<feature type="compositionally biased region" description="Polar residues" evidence="1">
    <location>
        <begin position="984"/>
        <end position="1001"/>
    </location>
</feature>
<accession>A0AB34KVF2</accession>
<evidence type="ECO:0000313" key="4">
    <source>
        <dbReference type="Proteomes" id="UP000803884"/>
    </source>
</evidence>
<evidence type="ECO:0000259" key="2">
    <source>
        <dbReference type="PROSITE" id="PS50172"/>
    </source>
</evidence>
<feature type="compositionally biased region" description="Acidic residues" evidence="1">
    <location>
        <begin position="54"/>
        <end position="73"/>
    </location>
</feature>
<feature type="region of interest" description="Disordered" evidence="1">
    <location>
        <begin position="1"/>
        <end position="370"/>
    </location>
</feature>
<feature type="compositionally biased region" description="Low complexity" evidence="1">
    <location>
        <begin position="130"/>
        <end position="143"/>
    </location>
</feature>
<name>A0AB34KVF2_9PEZI</name>
<gene>
    <name evidence="3" type="ORF">WHR41_03876</name>
</gene>
<dbReference type="RefSeq" id="XP_069230440.1">
    <property type="nucleotide sequence ID" value="XM_069372482.1"/>
</dbReference>
<evidence type="ECO:0000256" key="1">
    <source>
        <dbReference type="SAM" id="MobiDB-lite"/>
    </source>
</evidence>
<feature type="compositionally biased region" description="Basic and acidic residues" evidence="1">
    <location>
        <begin position="12"/>
        <end position="24"/>
    </location>
</feature>
<dbReference type="InterPro" id="IPR036420">
    <property type="entry name" value="BRCT_dom_sf"/>
</dbReference>
<dbReference type="CDD" id="cd17716">
    <property type="entry name" value="BRCT_microcephalin_rpt1"/>
    <property type="match status" value="1"/>
</dbReference>
<feature type="compositionally biased region" description="Basic and acidic residues" evidence="1">
    <location>
        <begin position="87"/>
        <end position="100"/>
    </location>
</feature>
<feature type="compositionally biased region" description="Acidic residues" evidence="1">
    <location>
        <begin position="289"/>
        <end position="306"/>
    </location>
</feature>
<feature type="compositionally biased region" description="Polar residues" evidence="1">
    <location>
        <begin position="255"/>
        <end position="267"/>
    </location>
</feature>
<feature type="region of interest" description="Disordered" evidence="1">
    <location>
        <begin position="542"/>
        <end position="562"/>
    </location>
</feature>
<protein>
    <recommendedName>
        <fullName evidence="2">BRCT domain-containing protein</fullName>
    </recommendedName>
</protein>
<feature type="compositionally biased region" description="Basic and acidic residues" evidence="1">
    <location>
        <begin position="390"/>
        <end position="404"/>
    </location>
</feature>
<proteinExistence type="predicted"/>
<dbReference type="Proteomes" id="UP000803884">
    <property type="component" value="Unassembled WGS sequence"/>
</dbReference>
<dbReference type="InterPro" id="IPR001357">
    <property type="entry name" value="BRCT_dom"/>
</dbReference>
<feature type="region of interest" description="Disordered" evidence="1">
    <location>
        <begin position="388"/>
        <end position="526"/>
    </location>
</feature>
<feature type="compositionally biased region" description="Acidic residues" evidence="1">
    <location>
        <begin position="457"/>
        <end position="471"/>
    </location>
</feature>
<feature type="compositionally biased region" description="Low complexity" evidence="1">
    <location>
        <begin position="911"/>
        <end position="934"/>
    </location>
</feature>
<feature type="region of interest" description="Disordered" evidence="1">
    <location>
        <begin position="1244"/>
        <end position="1293"/>
    </location>
</feature>
<keyword evidence="4" id="KW-1185">Reference proteome</keyword>
<feature type="region of interest" description="Disordered" evidence="1">
    <location>
        <begin position="874"/>
        <end position="1073"/>
    </location>
</feature>
<organism evidence="3 4">
    <name type="scientific">Cladosporium halotolerans</name>
    <dbReference type="NCBI Taxonomy" id="1052096"/>
    <lineage>
        <taxon>Eukaryota</taxon>
        <taxon>Fungi</taxon>
        <taxon>Dikarya</taxon>
        <taxon>Ascomycota</taxon>
        <taxon>Pezizomycotina</taxon>
        <taxon>Dothideomycetes</taxon>
        <taxon>Dothideomycetidae</taxon>
        <taxon>Cladosporiales</taxon>
        <taxon>Cladosporiaceae</taxon>
        <taxon>Cladosporium</taxon>
    </lineage>
</organism>
<sequence>MVATRGGARTGVQEENKVVEDKGLALKKKPVRRATAKTAPAAKGRATRSRKVEVEDEQDDELAGAQAAEEEAAETPKTTTTRATRSRRGETAEPEPETRPAKAASSTQAKRPARTRSTRAAEAAPEKSKAPAPQAKPALAARPTRQTRAKTPVPQTTTSPLSPKKITQVSRVRTRSTRSAQDEKPKLAPSNRAAPVASRTTRKRTVSDENAEVPELMARRSPDCEVIEELSAPPKAPSPRKTSPAKDTREDDETPMSSRETTPSDSPAPTFEQPKNYTEDYLDAPSTDNTEDEAEAEEQSASDDELCGPKTPMRRSHRTGQRFYTSPQRTARRSDPRVPEQTPPRRIGAEGATRATPRTMAPRSQAAVPLSAVEPMTVSRAADRAFVFRPLEREEASPEPHVSDDAEEEMSGNDDEVEEPDATQNEFEDASGASEDENEVPADDAETSAVDPNETIVVDEDEASNVDESEVADSPTVQPPVASYEEDDSMVDVDSSMVEPPVASYEPEDSTLEADSPTAEPPVPAYEFDEDDSVVMHEVEEDDTQIASDHEDDDDAPDATMFGLQTPRHQTIPWQNLRDDNTIPVDFDLHFADVRSPTRIDAEVPFAGEDIVSETQADYTDADFEMDNQTGGYAAEPTMTLNDFIDVDALAEPTMQADAFAGAEDEVIDVEQAEAEPVEAADEQDNTVIITRPEASLSSPVTPRDSEPVQAVATPPQHVDDVLEVVDDELVPHYALPTLSSRRKSLPALCNQTPVRSASRPTTSDGASIARIARPFDEPWWSRSRRSSMAELANSTTPSRKHSTPASKGTPKAVDQLPSSPLAVKTPAFTPAKRLARIAPGSEANSQAQTVAAPVRFRTPAPSSIKHAAIIQRLPSQQHELESKRVATPTSARRPSGHEGPSEQKNTSVVPLRLRTPTSTRAARTPSTSATPLAETTPVATPKERFPRRSARQPAANHASTVAAPARFHTPIQGKPKRPATAQRLASQNGTPKIQSATVTPTGRPGAASQEPPRRTPSPIKPTAAVTPQARYPRLPPRQAYEQHASTVVGPSRFRSPAHASPKRPATSQKPVNLRKMALKSSAPGGSHTPIKTPLKPAAMTPSQVPMTPHPGAPLRGVVALVEVFTLDGASASAPFISLLQRLGARTTKSWSERVTHVIFKDGSPTTLQRVRLNNKEVAATGKGFAIHCVNSRWVSDCDASGSRVDEDDDAYAVDLTDVPRGGGRRCKSMEPAALVNIGGNIVRDRKSSGGGRPSIGPRASLGRSAMKLGSSAEKEKDADDTVPFTPGVGTNLEGLEDDFDFEEDESELSTPDYLAAPDKLVQMTAPMNRVRKLELKGEEGKNRRLTFWKGNV</sequence>
<feature type="domain" description="BRCT" evidence="2">
    <location>
        <begin position="1110"/>
        <end position="1212"/>
    </location>
</feature>
<evidence type="ECO:0000313" key="3">
    <source>
        <dbReference type="EMBL" id="KAL1587335.1"/>
    </source>
</evidence>
<feature type="compositionally biased region" description="Basic residues" evidence="1">
    <location>
        <begin position="25"/>
        <end position="35"/>
    </location>
</feature>
<feature type="compositionally biased region" description="Acidic residues" evidence="1">
    <location>
        <begin position="542"/>
        <end position="557"/>
    </location>
</feature>
<reference evidence="3 4" key="1">
    <citation type="journal article" date="2020" name="Microbiol. Resour. Announc.">
        <title>Draft Genome Sequence of a Cladosporium Species Isolated from the Mesophotic Ascidian Didemnum maculosum.</title>
        <authorList>
            <person name="Gioti A."/>
            <person name="Siaperas R."/>
            <person name="Nikolaivits E."/>
            <person name="Le Goff G."/>
            <person name="Ouazzani J."/>
            <person name="Kotoulas G."/>
            <person name="Topakas E."/>
        </authorList>
    </citation>
    <scope>NUCLEOTIDE SEQUENCE [LARGE SCALE GENOMIC DNA]</scope>
    <source>
        <strain evidence="3 4">TM138-S3</strain>
    </source>
</reference>
<dbReference type="PROSITE" id="PS50172">
    <property type="entry name" value="BRCT"/>
    <property type="match status" value="1"/>
</dbReference>
<comment type="caution">
    <text evidence="3">The sequence shown here is derived from an EMBL/GenBank/DDBJ whole genome shotgun (WGS) entry which is preliminary data.</text>
</comment>
<dbReference type="GeneID" id="96005320"/>
<feature type="compositionally biased region" description="Polar residues" evidence="1">
    <location>
        <begin position="153"/>
        <end position="168"/>
    </location>
</feature>
<feature type="region of interest" description="Disordered" evidence="1">
    <location>
        <begin position="789"/>
        <end position="824"/>
    </location>
</feature>
<dbReference type="Gene3D" id="3.40.50.10190">
    <property type="entry name" value="BRCT domain"/>
    <property type="match status" value="1"/>
</dbReference>
<dbReference type="EMBL" id="JAAQHG020000010">
    <property type="protein sequence ID" value="KAL1587335.1"/>
    <property type="molecule type" value="Genomic_DNA"/>
</dbReference>
<dbReference type="Pfam" id="PF00533">
    <property type="entry name" value="BRCT"/>
    <property type="match status" value="1"/>
</dbReference>
<dbReference type="SUPFAM" id="SSF52113">
    <property type="entry name" value="BRCT domain"/>
    <property type="match status" value="1"/>
</dbReference>